<accession>A0A3A1Y4G3</accession>
<dbReference type="SUPFAM" id="SSF52833">
    <property type="entry name" value="Thioredoxin-like"/>
    <property type="match status" value="1"/>
</dbReference>
<organism evidence="1 2">
    <name type="scientific">Psittacicella melopsittaci</name>
    <dbReference type="NCBI Taxonomy" id="2028576"/>
    <lineage>
        <taxon>Bacteria</taxon>
        <taxon>Pseudomonadati</taxon>
        <taxon>Pseudomonadota</taxon>
        <taxon>Gammaproteobacteria</taxon>
        <taxon>Pasteurellales</taxon>
        <taxon>Psittacicellaceae</taxon>
        <taxon>Psittacicella</taxon>
    </lineage>
</organism>
<protein>
    <recommendedName>
        <fullName evidence="3">DSBA-like thioredoxin domain-containing protein</fullName>
    </recommendedName>
</protein>
<dbReference type="EMBL" id="NRJH01000046">
    <property type="protein sequence ID" value="RIY32108.1"/>
    <property type="molecule type" value="Genomic_DNA"/>
</dbReference>
<dbReference type="AlphaFoldDB" id="A0A3A1Y4G3"/>
<evidence type="ECO:0008006" key="3">
    <source>
        <dbReference type="Google" id="ProtNLM"/>
    </source>
</evidence>
<dbReference type="InterPro" id="IPR036249">
    <property type="entry name" value="Thioredoxin-like_sf"/>
</dbReference>
<dbReference type="OrthoDB" id="9813770at2"/>
<sequence length="209" mass="22934">MQQNSSPNLILLYDPLCGWCYGALPAIKLLAQHYSLTLVPTGLFARPGNILSNGQAYWQVDQRIARLTGQVFSSSYKEQLLDQASGFDSSLALLALSAVHQVTPELELSFLEQIQEARYIAGLDLTDPQVIAQLLAHLPGVNLSLEQVISPAGQEKLNTLIKLGQKLATQVDAQGVPTLIDAKQGKVFPSQYLYSQPEKLLTRMQNFLA</sequence>
<evidence type="ECO:0000313" key="1">
    <source>
        <dbReference type="EMBL" id="RIY32108.1"/>
    </source>
</evidence>
<dbReference type="Proteomes" id="UP000266258">
    <property type="component" value="Unassembled WGS sequence"/>
</dbReference>
<proteinExistence type="predicted"/>
<keyword evidence="2" id="KW-1185">Reference proteome</keyword>
<name>A0A3A1Y4G3_9GAMM</name>
<dbReference type="RefSeq" id="WP_119497288.1">
    <property type="nucleotide sequence ID" value="NZ_NRJH01000046.1"/>
</dbReference>
<comment type="caution">
    <text evidence="1">The sequence shown here is derived from an EMBL/GenBank/DDBJ whole genome shotgun (WGS) entry which is preliminary data.</text>
</comment>
<evidence type="ECO:0000313" key="2">
    <source>
        <dbReference type="Proteomes" id="UP000266258"/>
    </source>
</evidence>
<reference evidence="1 2" key="1">
    <citation type="submission" date="2017-08" db="EMBL/GenBank/DDBJ databases">
        <title>Reclassification of Bisgaard taxon 37 and 44.</title>
        <authorList>
            <person name="Christensen H."/>
        </authorList>
    </citation>
    <scope>NUCLEOTIDE SEQUENCE [LARGE SCALE GENOMIC DNA]</scope>
    <source>
        <strain evidence="1 2">B96_4</strain>
    </source>
</reference>
<gene>
    <name evidence="1" type="ORF">CJP74_05535</name>
</gene>
<dbReference type="Gene3D" id="3.40.30.10">
    <property type="entry name" value="Glutaredoxin"/>
    <property type="match status" value="1"/>
</dbReference>